<evidence type="ECO:0000256" key="3">
    <source>
        <dbReference type="ARBA" id="ARBA00022989"/>
    </source>
</evidence>
<dbReference type="AlphaFoldDB" id="A0AAE1TD82"/>
<accession>A0AAE1TD82</accession>
<evidence type="ECO:0000313" key="9">
    <source>
        <dbReference type="EMBL" id="KAK4279619.1"/>
    </source>
</evidence>
<dbReference type="Pfam" id="PF06813">
    <property type="entry name" value="Nodulin-like"/>
    <property type="match status" value="1"/>
</dbReference>
<feature type="transmembrane region" description="Helical" evidence="6">
    <location>
        <begin position="93"/>
        <end position="114"/>
    </location>
</feature>
<evidence type="ECO:0000259" key="7">
    <source>
        <dbReference type="Pfam" id="PF06813"/>
    </source>
</evidence>
<proteinExistence type="predicted"/>
<evidence type="ECO:0000256" key="4">
    <source>
        <dbReference type="ARBA" id="ARBA00023136"/>
    </source>
</evidence>
<evidence type="ECO:0000256" key="5">
    <source>
        <dbReference type="SAM" id="MobiDB-lite"/>
    </source>
</evidence>
<feature type="transmembrane region" description="Helical" evidence="6">
    <location>
        <begin position="342"/>
        <end position="369"/>
    </location>
</feature>
<feature type="domain" description="NFD4 C-terminal" evidence="8">
    <location>
        <begin position="350"/>
        <end position="561"/>
    </location>
</feature>
<feature type="transmembrane region" description="Helical" evidence="6">
    <location>
        <begin position="381"/>
        <end position="399"/>
    </location>
</feature>
<evidence type="ECO:0000256" key="1">
    <source>
        <dbReference type="ARBA" id="ARBA00004141"/>
    </source>
</evidence>
<reference evidence="9" key="1">
    <citation type="submission" date="2023-10" db="EMBL/GenBank/DDBJ databases">
        <title>Chromosome-level genome of the transformable northern wattle, Acacia crassicarpa.</title>
        <authorList>
            <person name="Massaro I."/>
            <person name="Sinha N.R."/>
            <person name="Poethig S."/>
            <person name="Leichty A.R."/>
        </authorList>
    </citation>
    <scope>NUCLEOTIDE SEQUENCE</scope>
    <source>
        <strain evidence="9">Acra3RX</strain>
        <tissue evidence="9">Leaf</tissue>
    </source>
</reference>
<keyword evidence="10" id="KW-1185">Reference proteome</keyword>
<evidence type="ECO:0008006" key="11">
    <source>
        <dbReference type="Google" id="ProtNLM"/>
    </source>
</evidence>
<sequence length="599" mass="66866">MVVSSEPHSIPTGLRWTRSFAVQLITGRWFMIFSSFLIMSVSGASYMFALYSRDIKSVLGYDQSTLNLLSFFKDLGSNIGILSGLLNEVTPPFVVVSVGAILNFFGYFMIWLAVNRKFTHPPSVPLMAFYVFVGANSHCSTNTGVVVTSVKNFPGSRGIVIGMLSGYLGLSAAIITQLFYAFYGNDSKSLLLLMAWLPTATSFLFLPVIRHHKGLQQPNDTRNFYKFVYLSLLLAGFLLIIIILEKCLKFTQSEYYLASSFMLLLLILPVVVVISEELNLWRAKKQQEPQKVVETIATEKPKLDEYENTTKHREEAASSASGSCSWWSNIFRKPERGDDYTILQAILSLDMAILFSAVICGLGGTLTVVNNLSQIGTALGYSPHSITTFVSLMAIWIYLGKIAQGVISEFMVTKLKFPRPFMLTLILVLSCVGHLLVAFNVPNGLYVASIIIGFCFGANWPILFTIISELFGLKYYSTLYNVGSVASPIGSYLMSVRVAGYLYDKEAMRQLAEKGLKRKEGEELNCNGNECYRLAFFIIAGVTLFGALVSLILVARTRRFYRSDIYEKFREKEEDINNHTNETEMGVVAHKQDGQPRAN</sequence>
<feature type="transmembrane region" description="Helical" evidence="6">
    <location>
        <begin position="29"/>
        <end position="51"/>
    </location>
</feature>
<feature type="transmembrane region" description="Helical" evidence="6">
    <location>
        <begin position="420"/>
        <end position="439"/>
    </location>
</feature>
<dbReference type="InterPro" id="IPR010658">
    <property type="entry name" value="Nodulin-like"/>
</dbReference>
<dbReference type="InterPro" id="IPR056555">
    <property type="entry name" value="NFD4_C"/>
</dbReference>
<comment type="caution">
    <text evidence="9">The sequence shown here is derived from an EMBL/GenBank/DDBJ whole genome shotgun (WGS) entry which is preliminary data.</text>
</comment>
<dbReference type="GO" id="GO:0016020">
    <property type="term" value="C:membrane"/>
    <property type="evidence" value="ECO:0007669"/>
    <property type="project" value="UniProtKB-SubCell"/>
</dbReference>
<feature type="compositionally biased region" description="Basic and acidic residues" evidence="5">
    <location>
        <begin position="590"/>
        <end position="599"/>
    </location>
</feature>
<feature type="transmembrane region" description="Helical" evidence="6">
    <location>
        <begin position="479"/>
        <end position="503"/>
    </location>
</feature>
<dbReference type="Pfam" id="PF23262">
    <property type="entry name" value="NFD4_C"/>
    <property type="match status" value="1"/>
</dbReference>
<protein>
    <recommendedName>
        <fullName evidence="11">Nodulin-like domain-containing protein</fullName>
    </recommendedName>
</protein>
<feature type="transmembrane region" description="Helical" evidence="6">
    <location>
        <begin position="159"/>
        <end position="183"/>
    </location>
</feature>
<dbReference type="EMBL" id="JAWXYG010000002">
    <property type="protein sequence ID" value="KAK4279619.1"/>
    <property type="molecule type" value="Genomic_DNA"/>
</dbReference>
<dbReference type="InterPro" id="IPR036259">
    <property type="entry name" value="MFS_trans_sf"/>
</dbReference>
<keyword evidence="3 6" id="KW-1133">Transmembrane helix</keyword>
<dbReference type="PANTHER" id="PTHR21576:SF92">
    <property type="entry name" value="MFS TRANSPORTER"/>
    <property type="match status" value="1"/>
</dbReference>
<evidence type="ECO:0000313" key="10">
    <source>
        <dbReference type="Proteomes" id="UP001293593"/>
    </source>
</evidence>
<dbReference type="Gene3D" id="1.20.1250.20">
    <property type="entry name" value="MFS general substrate transporter like domains"/>
    <property type="match status" value="1"/>
</dbReference>
<organism evidence="9 10">
    <name type="scientific">Acacia crassicarpa</name>
    <name type="common">northern wattle</name>
    <dbReference type="NCBI Taxonomy" id="499986"/>
    <lineage>
        <taxon>Eukaryota</taxon>
        <taxon>Viridiplantae</taxon>
        <taxon>Streptophyta</taxon>
        <taxon>Embryophyta</taxon>
        <taxon>Tracheophyta</taxon>
        <taxon>Spermatophyta</taxon>
        <taxon>Magnoliopsida</taxon>
        <taxon>eudicotyledons</taxon>
        <taxon>Gunneridae</taxon>
        <taxon>Pentapetalae</taxon>
        <taxon>rosids</taxon>
        <taxon>fabids</taxon>
        <taxon>Fabales</taxon>
        <taxon>Fabaceae</taxon>
        <taxon>Caesalpinioideae</taxon>
        <taxon>mimosoid clade</taxon>
        <taxon>Acacieae</taxon>
        <taxon>Acacia</taxon>
    </lineage>
</organism>
<feature type="domain" description="Nodulin-like" evidence="7">
    <location>
        <begin position="28"/>
        <end position="274"/>
    </location>
</feature>
<name>A0AAE1TD82_9FABA</name>
<feature type="region of interest" description="Disordered" evidence="5">
    <location>
        <begin position="580"/>
        <end position="599"/>
    </location>
</feature>
<evidence type="ECO:0000259" key="8">
    <source>
        <dbReference type="Pfam" id="PF23262"/>
    </source>
</evidence>
<keyword evidence="4 6" id="KW-0472">Membrane</keyword>
<keyword evidence="2 6" id="KW-0812">Transmembrane</keyword>
<feature type="transmembrane region" description="Helical" evidence="6">
    <location>
        <begin position="534"/>
        <end position="555"/>
    </location>
</feature>
<feature type="transmembrane region" description="Helical" evidence="6">
    <location>
        <begin position="445"/>
        <end position="467"/>
    </location>
</feature>
<dbReference type="SUPFAM" id="SSF103473">
    <property type="entry name" value="MFS general substrate transporter"/>
    <property type="match status" value="2"/>
</dbReference>
<evidence type="ECO:0000256" key="6">
    <source>
        <dbReference type="SAM" id="Phobius"/>
    </source>
</evidence>
<dbReference type="PANTHER" id="PTHR21576">
    <property type="entry name" value="UNCHARACTERIZED NODULIN-LIKE PROTEIN"/>
    <property type="match status" value="1"/>
</dbReference>
<feature type="transmembrane region" description="Helical" evidence="6">
    <location>
        <begin position="189"/>
        <end position="206"/>
    </location>
</feature>
<feature type="transmembrane region" description="Helical" evidence="6">
    <location>
        <begin position="227"/>
        <end position="244"/>
    </location>
</feature>
<gene>
    <name evidence="9" type="ORF">QN277_011368</name>
</gene>
<comment type="subcellular location">
    <subcellularLocation>
        <location evidence="1">Membrane</location>
        <topology evidence="1">Multi-pass membrane protein</topology>
    </subcellularLocation>
</comment>
<dbReference type="CDD" id="cd17354">
    <property type="entry name" value="MFS_Mch1p_like"/>
    <property type="match status" value="1"/>
</dbReference>
<evidence type="ECO:0000256" key="2">
    <source>
        <dbReference type="ARBA" id="ARBA00022692"/>
    </source>
</evidence>
<feature type="transmembrane region" description="Helical" evidence="6">
    <location>
        <begin position="126"/>
        <end position="147"/>
    </location>
</feature>
<feature type="transmembrane region" description="Helical" evidence="6">
    <location>
        <begin position="256"/>
        <end position="275"/>
    </location>
</feature>
<dbReference type="Proteomes" id="UP001293593">
    <property type="component" value="Unassembled WGS sequence"/>
</dbReference>